<gene>
    <name evidence="1" type="ORF">Cfor_02817</name>
</gene>
<accession>A0A6L2Q7M0</accession>
<name>A0A6L2Q7M0_COPFO</name>
<dbReference type="InterPro" id="IPR036397">
    <property type="entry name" value="RNaseH_sf"/>
</dbReference>
<evidence type="ECO:0000313" key="1">
    <source>
        <dbReference type="EMBL" id="GFG38805.1"/>
    </source>
</evidence>
<dbReference type="OrthoDB" id="6620868at2759"/>
<dbReference type="Gene3D" id="3.30.420.10">
    <property type="entry name" value="Ribonuclease H-like superfamily/Ribonuclease H"/>
    <property type="match status" value="1"/>
</dbReference>
<dbReference type="EMBL" id="BLKM01000821">
    <property type="protein sequence ID" value="GFG38805.1"/>
    <property type="molecule type" value="Genomic_DNA"/>
</dbReference>
<proteinExistence type="predicted"/>
<dbReference type="PANTHER" id="PTHR47326:SF1">
    <property type="entry name" value="HTH PSQ-TYPE DOMAIN-CONTAINING PROTEIN"/>
    <property type="match status" value="1"/>
</dbReference>
<organism evidence="1 2">
    <name type="scientific">Coptotermes formosanus</name>
    <name type="common">Formosan subterranean termite</name>
    <dbReference type="NCBI Taxonomy" id="36987"/>
    <lineage>
        <taxon>Eukaryota</taxon>
        <taxon>Metazoa</taxon>
        <taxon>Ecdysozoa</taxon>
        <taxon>Arthropoda</taxon>
        <taxon>Hexapoda</taxon>
        <taxon>Insecta</taxon>
        <taxon>Pterygota</taxon>
        <taxon>Neoptera</taxon>
        <taxon>Polyneoptera</taxon>
        <taxon>Dictyoptera</taxon>
        <taxon>Blattodea</taxon>
        <taxon>Blattoidea</taxon>
        <taxon>Termitoidae</taxon>
        <taxon>Rhinotermitidae</taxon>
        <taxon>Coptotermes</taxon>
    </lineage>
</organism>
<dbReference type="Proteomes" id="UP000502823">
    <property type="component" value="Unassembled WGS sequence"/>
</dbReference>
<comment type="caution">
    <text evidence="1">The sequence shown here is derived from an EMBL/GenBank/DDBJ whole genome shotgun (WGS) entry which is preliminary data.</text>
</comment>
<feature type="non-terminal residue" evidence="1">
    <location>
        <position position="1"/>
    </location>
</feature>
<dbReference type="GO" id="GO:0003676">
    <property type="term" value="F:nucleic acid binding"/>
    <property type="evidence" value="ECO:0007669"/>
    <property type="project" value="InterPro"/>
</dbReference>
<dbReference type="AlphaFoldDB" id="A0A6L2Q7M0"/>
<reference evidence="2" key="1">
    <citation type="submission" date="2020-01" db="EMBL/GenBank/DDBJ databases">
        <title>Draft genome sequence of the Termite Coptotermes fromosanus.</title>
        <authorList>
            <person name="Itakura S."/>
            <person name="Yosikawa Y."/>
            <person name="Umezawa K."/>
        </authorList>
    </citation>
    <scope>NUCLEOTIDE SEQUENCE [LARGE SCALE GENOMIC DNA]</scope>
</reference>
<feature type="non-terminal residue" evidence="1">
    <location>
        <position position="87"/>
    </location>
</feature>
<protein>
    <submittedName>
        <fullName evidence="1">Uncharacterized protein</fullName>
    </submittedName>
</protein>
<sequence>VITDELSVCHGTPPPREMRSWPVRSPDLSACGYFLWGCLKINLSIFKPRTIEKLKQRIKEEIAEIPEQTTRWMTGSLRERSGQCLRN</sequence>
<keyword evidence="2" id="KW-1185">Reference proteome</keyword>
<dbReference type="InParanoid" id="A0A6L2Q7M0"/>
<evidence type="ECO:0000313" key="2">
    <source>
        <dbReference type="Proteomes" id="UP000502823"/>
    </source>
</evidence>
<dbReference type="PANTHER" id="PTHR47326">
    <property type="entry name" value="TRANSPOSABLE ELEMENT TC3 TRANSPOSASE-LIKE PROTEIN"/>
    <property type="match status" value="1"/>
</dbReference>